<name>A0A9P6KT44_9PLEO</name>
<dbReference type="PANTHER" id="PTHR11215:SF1">
    <property type="entry name" value="MYG1 EXONUCLEASE"/>
    <property type="match status" value="1"/>
</dbReference>
<comment type="similarity">
    <text evidence="1">Belongs to the MYG1 family.</text>
</comment>
<keyword evidence="4" id="KW-1185">Reference proteome</keyword>
<dbReference type="OrthoDB" id="10265310at2759"/>
<dbReference type="Pfam" id="PF03690">
    <property type="entry name" value="MYG1_exonuc"/>
    <property type="match status" value="1"/>
</dbReference>
<accession>A0A9P6KT44</accession>
<dbReference type="GO" id="GO:0005634">
    <property type="term" value="C:nucleus"/>
    <property type="evidence" value="ECO:0007669"/>
    <property type="project" value="TreeGrafter"/>
</dbReference>
<protein>
    <submittedName>
        <fullName evidence="3">UPF0160 protein C27H6.8</fullName>
    </submittedName>
</protein>
<dbReference type="EMBL" id="WJXW01000003">
    <property type="protein sequence ID" value="KAF9738473.1"/>
    <property type="molecule type" value="Genomic_DNA"/>
</dbReference>
<proteinExistence type="inferred from homology"/>
<feature type="region of interest" description="Disordered" evidence="2">
    <location>
        <begin position="228"/>
        <end position="247"/>
    </location>
</feature>
<dbReference type="Proteomes" id="UP000756921">
    <property type="component" value="Unassembled WGS sequence"/>
</dbReference>
<gene>
    <name evidence="3" type="ORF">PMIN01_03756</name>
</gene>
<sequence length="406" mass="45312">MSTLRTTSTRLLRPFTRPLHPTFQARTRSTPVPQILPSRASRHSITSHLRSMATESPAKKQKMDGPLIGTHSGHFHADEALAVSMLRLLPAYKNSPLVRTRDPEILKTCHTVVDVGAAYDANARHFDHHQREFTTVFPGHSTKLSSAGLVYMHFGKDIISEVTALQPGADLDILYEKIYTDFIEAFDANDNGVNVFDPKAVETAGLAKKFEDRGFSIASVVNRYNYSTSKGDDASKSKEQLQQEEDERFSRASQFVGEQFYIELTDRASAWLPARNNVKKAYEERLQSDPQGRILVLPEGMPWADHLYTLEKESFIPEGVAPQVLYVLFPESTEPDTKWRIRAVSKENGGFQNRKDLPDPWKGVRDEQLSEVSGVPGGVFVHAAGFIGGNKTFDGALAMAKKACDF</sequence>
<evidence type="ECO:0000313" key="4">
    <source>
        <dbReference type="Proteomes" id="UP000756921"/>
    </source>
</evidence>
<evidence type="ECO:0000313" key="3">
    <source>
        <dbReference type="EMBL" id="KAF9738473.1"/>
    </source>
</evidence>
<reference evidence="3" key="1">
    <citation type="journal article" date="2020" name="Mol. Plant Microbe Interact.">
        <title>Genome Sequence of the Biocontrol Agent Coniothyrium minitans strain Conio (IMI 134523).</title>
        <authorList>
            <person name="Patel D."/>
            <person name="Shittu T.A."/>
            <person name="Baroncelli R."/>
            <person name="Muthumeenakshi S."/>
            <person name="Osborne T.H."/>
            <person name="Janganan T.K."/>
            <person name="Sreenivasaprasad S."/>
        </authorList>
    </citation>
    <scope>NUCLEOTIDE SEQUENCE</scope>
    <source>
        <strain evidence="3">Conio</strain>
    </source>
</reference>
<comment type="caution">
    <text evidence="3">The sequence shown here is derived from an EMBL/GenBank/DDBJ whole genome shotgun (WGS) entry which is preliminary data.</text>
</comment>
<organism evidence="3 4">
    <name type="scientific">Paraphaeosphaeria minitans</name>
    <dbReference type="NCBI Taxonomy" id="565426"/>
    <lineage>
        <taxon>Eukaryota</taxon>
        <taxon>Fungi</taxon>
        <taxon>Dikarya</taxon>
        <taxon>Ascomycota</taxon>
        <taxon>Pezizomycotina</taxon>
        <taxon>Dothideomycetes</taxon>
        <taxon>Pleosporomycetidae</taxon>
        <taxon>Pleosporales</taxon>
        <taxon>Massarineae</taxon>
        <taxon>Didymosphaeriaceae</taxon>
        <taxon>Paraphaeosphaeria</taxon>
    </lineage>
</organism>
<dbReference type="InterPro" id="IPR003226">
    <property type="entry name" value="MYG1_exonuclease"/>
</dbReference>
<evidence type="ECO:0000256" key="1">
    <source>
        <dbReference type="ARBA" id="ARBA00010105"/>
    </source>
</evidence>
<evidence type="ECO:0000256" key="2">
    <source>
        <dbReference type="SAM" id="MobiDB-lite"/>
    </source>
</evidence>
<feature type="compositionally biased region" description="Basic and acidic residues" evidence="2">
    <location>
        <begin position="230"/>
        <end position="241"/>
    </location>
</feature>
<dbReference type="AlphaFoldDB" id="A0A9P6KT44"/>
<dbReference type="GO" id="GO:0005737">
    <property type="term" value="C:cytoplasm"/>
    <property type="evidence" value="ECO:0007669"/>
    <property type="project" value="TreeGrafter"/>
</dbReference>
<dbReference type="PANTHER" id="PTHR11215">
    <property type="entry name" value="METAL DEPENDENT HYDROLASE - RELATED"/>
    <property type="match status" value="1"/>
</dbReference>